<evidence type="ECO:0000313" key="7">
    <source>
        <dbReference type="Proteomes" id="UP000316801"/>
    </source>
</evidence>
<gene>
    <name evidence="6" type="ORF">FNA46_16480</name>
</gene>
<keyword evidence="1" id="KW-0678">Repressor</keyword>
<dbReference type="PRINTS" id="PR00037">
    <property type="entry name" value="HTHLACR"/>
</dbReference>
<dbReference type="RefSeq" id="WP_143126295.1">
    <property type="nucleotide sequence ID" value="NZ_VJMG01000047.1"/>
</dbReference>
<feature type="domain" description="HTH deoR-type" evidence="5">
    <location>
        <begin position="6"/>
        <end position="61"/>
    </location>
</feature>
<name>A0A549T596_9HYPH</name>
<dbReference type="Pfam" id="PF08220">
    <property type="entry name" value="HTH_DeoR"/>
    <property type="match status" value="1"/>
</dbReference>
<comment type="caution">
    <text evidence="6">The sequence shown here is derived from an EMBL/GenBank/DDBJ whole genome shotgun (WGS) entry which is preliminary data.</text>
</comment>
<keyword evidence="3" id="KW-0238">DNA-binding</keyword>
<dbReference type="SMART" id="SM01134">
    <property type="entry name" value="DeoRC"/>
    <property type="match status" value="1"/>
</dbReference>
<dbReference type="PANTHER" id="PTHR30363">
    <property type="entry name" value="HTH-TYPE TRANSCRIPTIONAL REGULATOR SRLR-RELATED"/>
    <property type="match status" value="1"/>
</dbReference>
<keyword evidence="7" id="KW-1185">Reference proteome</keyword>
<dbReference type="PROSITE" id="PS00894">
    <property type="entry name" value="HTH_DEOR_1"/>
    <property type="match status" value="1"/>
</dbReference>
<evidence type="ECO:0000256" key="4">
    <source>
        <dbReference type="ARBA" id="ARBA00023163"/>
    </source>
</evidence>
<organism evidence="6 7">
    <name type="scientific">Rhizobium straminoryzae</name>
    <dbReference type="NCBI Taxonomy" id="1387186"/>
    <lineage>
        <taxon>Bacteria</taxon>
        <taxon>Pseudomonadati</taxon>
        <taxon>Pseudomonadota</taxon>
        <taxon>Alphaproteobacteria</taxon>
        <taxon>Hyphomicrobiales</taxon>
        <taxon>Rhizobiaceae</taxon>
        <taxon>Rhizobium/Agrobacterium group</taxon>
        <taxon>Rhizobium</taxon>
    </lineage>
</organism>
<dbReference type="GO" id="GO:0003677">
    <property type="term" value="F:DNA binding"/>
    <property type="evidence" value="ECO:0007669"/>
    <property type="project" value="UniProtKB-KW"/>
</dbReference>
<sequence>MTDLMVQERQVEILRRLRQDGRVVAATLASLFGVSEDTIRRDLRDMATAGLCERVYGGALAIGPGRTTLKHRIGVAAERKKALAVAAVSLVPAQCLVYFDAGSTNLAIAEALPEDLAVAAATNSPAIALALQEKPLAEVILIGGSLDRVAGGSVGARAIEAMAQIRPDLCFIGTCGIDPDGALSAFGLEDAAFKQFVAARSRKVAVAATREKFEVSAPYAVAAADQYHCLLTEPDVDPVRLRPVRDAGCEIILAGM</sequence>
<evidence type="ECO:0000256" key="2">
    <source>
        <dbReference type="ARBA" id="ARBA00023015"/>
    </source>
</evidence>
<dbReference type="InterPro" id="IPR050313">
    <property type="entry name" value="Carb_Metab_HTH_regulators"/>
</dbReference>
<dbReference type="SUPFAM" id="SSF100950">
    <property type="entry name" value="NagB/RpiA/CoA transferase-like"/>
    <property type="match status" value="1"/>
</dbReference>
<evidence type="ECO:0000313" key="6">
    <source>
        <dbReference type="EMBL" id="TRL37046.1"/>
    </source>
</evidence>
<dbReference type="Gene3D" id="1.10.10.10">
    <property type="entry name" value="Winged helix-like DNA-binding domain superfamily/Winged helix DNA-binding domain"/>
    <property type="match status" value="1"/>
</dbReference>
<dbReference type="InterPro" id="IPR018356">
    <property type="entry name" value="Tscrpt_reg_HTH_DeoR_CS"/>
</dbReference>
<dbReference type="Gene3D" id="3.40.50.1360">
    <property type="match status" value="1"/>
</dbReference>
<keyword evidence="2" id="KW-0805">Transcription regulation</keyword>
<evidence type="ECO:0000256" key="1">
    <source>
        <dbReference type="ARBA" id="ARBA00022491"/>
    </source>
</evidence>
<dbReference type="Pfam" id="PF00455">
    <property type="entry name" value="DeoRC"/>
    <property type="match status" value="1"/>
</dbReference>
<dbReference type="SUPFAM" id="SSF46785">
    <property type="entry name" value="Winged helix' DNA-binding domain"/>
    <property type="match status" value="1"/>
</dbReference>
<dbReference type="SMART" id="SM00420">
    <property type="entry name" value="HTH_DEOR"/>
    <property type="match status" value="1"/>
</dbReference>
<dbReference type="InterPro" id="IPR014036">
    <property type="entry name" value="DeoR-like_C"/>
</dbReference>
<proteinExistence type="predicted"/>
<keyword evidence="4" id="KW-0804">Transcription</keyword>
<dbReference type="InterPro" id="IPR036390">
    <property type="entry name" value="WH_DNA-bd_sf"/>
</dbReference>
<dbReference type="InterPro" id="IPR037171">
    <property type="entry name" value="NagB/RpiA_transferase-like"/>
</dbReference>
<evidence type="ECO:0000256" key="3">
    <source>
        <dbReference type="ARBA" id="ARBA00023125"/>
    </source>
</evidence>
<dbReference type="PROSITE" id="PS51000">
    <property type="entry name" value="HTH_DEOR_2"/>
    <property type="match status" value="1"/>
</dbReference>
<protein>
    <submittedName>
        <fullName evidence="6">DeoR/GlpR transcriptional regulator</fullName>
    </submittedName>
</protein>
<dbReference type="InterPro" id="IPR001034">
    <property type="entry name" value="DeoR_HTH"/>
</dbReference>
<dbReference type="InterPro" id="IPR036388">
    <property type="entry name" value="WH-like_DNA-bd_sf"/>
</dbReference>
<dbReference type="PANTHER" id="PTHR30363:SF4">
    <property type="entry name" value="GLYCEROL-3-PHOSPHATE REGULON REPRESSOR"/>
    <property type="match status" value="1"/>
</dbReference>
<dbReference type="AlphaFoldDB" id="A0A549T596"/>
<dbReference type="EMBL" id="VJMG01000047">
    <property type="protein sequence ID" value="TRL37046.1"/>
    <property type="molecule type" value="Genomic_DNA"/>
</dbReference>
<dbReference type="GO" id="GO:0003700">
    <property type="term" value="F:DNA-binding transcription factor activity"/>
    <property type="evidence" value="ECO:0007669"/>
    <property type="project" value="InterPro"/>
</dbReference>
<evidence type="ECO:0000259" key="5">
    <source>
        <dbReference type="PROSITE" id="PS51000"/>
    </source>
</evidence>
<reference evidence="6 7" key="1">
    <citation type="submission" date="2019-07" db="EMBL/GenBank/DDBJ databases">
        <title>Ln-dependent methylotrophs.</title>
        <authorList>
            <person name="Tani A."/>
        </authorList>
    </citation>
    <scope>NUCLEOTIDE SEQUENCE [LARGE SCALE GENOMIC DNA]</scope>
    <source>
        <strain evidence="6 7">SM12</strain>
    </source>
</reference>
<accession>A0A549T596</accession>
<dbReference type="Proteomes" id="UP000316801">
    <property type="component" value="Unassembled WGS sequence"/>
</dbReference>